<evidence type="ECO:0000313" key="13">
    <source>
        <dbReference type="EMBL" id="EQC40665.1"/>
    </source>
</evidence>
<reference evidence="13 14" key="1">
    <citation type="submission" date="2012-04" db="EMBL/GenBank/DDBJ databases">
        <title>The Genome Sequence of Saprolegnia declina VS20.</title>
        <authorList>
            <consortium name="The Broad Institute Genome Sequencing Platform"/>
            <person name="Russ C."/>
            <person name="Nusbaum C."/>
            <person name="Tyler B."/>
            <person name="van West P."/>
            <person name="Dieguez-Uribeondo J."/>
            <person name="de Bruijn I."/>
            <person name="Tripathy S."/>
            <person name="Jiang R."/>
            <person name="Young S.K."/>
            <person name="Zeng Q."/>
            <person name="Gargeya S."/>
            <person name="Fitzgerald M."/>
            <person name="Haas B."/>
            <person name="Abouelleil A."/>
            <person name="Alvarado L."/>
            <person name="Arachchi H.M."/>
            <person name="Berlin A."/>
            <person name="Chapman S.B."/>
            <person name="Goldberg J."/>
            <person name="Griggs A."/>
            <person name="Gujja S."/>
            <person name="Hansen M."/>
            <person name="Howarth C."/>
            <person name="Imamovic A."/>
            <person name="Larimer J."/>
            <person name="McCowen C."/>
            <person name="Montmayeur A."/>
            <person name="Murphy C."/>
            <person name="Neiman D."/>
            <person name="Pearson M."/>
            <person name="Priest M."/>
            <person name="Roberts A."/>
            <person name="Saif S."/>
            <person name="Shea T."/>
            <person name="Sisk P."/>
            <person name="Sykes S."/>
            <person name="Wortman J."/>
            <person name="Nusbaum C."/>
            <person name="Birren B."/>
        </authorList>
    </citation>
    <scope>NUCLEOTIDE SEQUENCE [LARGE SCALE GENOMIC DNA]</scope>
    <source>
        <strain evidence="13 14">VS20</strain>
    </source>
</reference>
<dbReference type="GO" id="GO:0006782">
    <property type="term" value="P:protoporphyrinogen IX biosynthetic process"/>
    <property type="evidence" value="ECO:0007669"/>
    <property type="project" value="UniProtKB-UniRule"/>
</dbReference>
<evidence type="ECO:0000313" key="14">
    <source>
        <dbReference type="Proteomes" id="UP000030762"/>
    </source>
</evidence>
<evidence type="ECO:0000256" key="6">
    <source>
        <dbReference type="ARBA" id="ARBA00022827"/>
    </source>
</evidence>
<dbReference type="GeneID" id="19942470"/>
<keyword evidence="5 11" id="KW-0285">Flavoprotein</keyword>
<evidence type="ECO:0000259" key="12">
    <source>
        <dbReference type="Pfam" id="PF01593"/>
    </source>
</evidence>
<evidence type="ECO:0000256" key="8">
    <source>
        <dbReference type="ARBA" id="ARBA00023133"/>
    </source>
</evidence>
<dbReference type="NCBIfam" id="TIGR00562">
    <property type="entry name" value="proto_IX_ox"/>
    <property type="match status" value="1"/>
</dbReference>
<comment type="subcellular location">
    <subcellularLocation>
        <location evidence="11">Mitochondrion inner membrane</location>
    </subcellularLocation>
</comment>
<dbReference type="Gene3D" id="3.50.50.60">
    <property type="entry name" value="FAD/NAD(P)-binding domain"/>
    <property type="match status" value="1"/>
</dbReference>
<protein>
    <recommendedName>
        <fullName evidence="4 11">Protoporphyrinogen oxidase</fullName>
        <ecNumber evidence="4 11">1.3.3.4</ecNumber>
    </recommendedName>
</protein>
<evidence type="ECO:0000256" key="10">
    <source>
        <dbReference type="ARBA" id="ARBA00047554"/>
    </source>
</evidence>
<dbReference type="Proteomes" id="UP000030762">
    <property type="component" value="Unassembled WGS sequence"/>
</dbReference>
<evidence type="ECO:0000256" key="11">
    <source>
        <dbReference type="RuleBase" id="RU367069"/>
    </source>
</evidence>
<dbReference type="EMBL" id="JH767135">
    <property type="protein sequence ID" value="EQC40665.1"/>
    <property type="molecule type" value="Genomic_DNA"/>
</dbReference>
<evidence type="ECO:0000256" key="5">
    <source>
        <dbReference type="ARBA" id="ARBA00022630"/>
    </source>
</evidence>
<dbReference type="InParanoid" id="T0R2W0"/>
<dbReference type="InterPro" id="IPR002937">
    <property type="entry name" value="Amino_oxidase"/>
</dbReference>
<evidence type="ECO:0000256" key="3">
    <source>
        <dbReference type="ARBA" id="ARBA00010551"/>
    </source>
</evidence>
<comment type="catalytic activity">
    <reaction evidence="10 11">
        <text>protoporphyrinogen IX + 3 O2 = protoporphyrin IX + 3 H2O2</text>
        <dbReference type="Rhea" id="RHEA:25576"/>
        <dbReference type="ChEBI" id="CHEBI:15379"/>
        <dbReference type="ChEBI" id="CHEBI:16240"/>
        <dbReference type="ChEBI" id="CHEBI:57306"/>
        <dbReference type="ChEBI" id="CHEBI:57307"/>
        <dbReference type="EC" id="1.3.3.4"/>
    </reaction>
</comment>
<keyword evidence="7 11" id="KW-0560">Oxidoreductase</keyword>
<evidence type="ECO:0000256" key="1">
    <source>
        <dbReference type="ARBA" id="ARBA00002600"/>
    </source>
</evidence>
<comment type="similarity">
    <text evidence="3 11">Belongs to the protoporphyrinogen/coproporphyrinogen oxidase family. Protoporphyrinogen oxidase subfamily.</text>
</comment>
<organism evidence="13 14">
    <name type="scientific">Saprolegnia diclina (strain VS20)</name>
    <dbReference type="NCBI Taxonomy" id="1156394"/>
    <lineage>
        <taxon>Eukaryota</taxon>
        <taxon>Sar</taxon>
        <taxon>Stramenopiles</taxon>
        <taxon>Oomycota</taxon>
        <taxon>Saprolegniomycetes</taxon>
        <taxon>Saprolegniales</taxon>
        <taxon>Saprolegniaceae</taxon>
        <taxon>Saprolegnia</taxon>
    </lineage>
</organism>
<dbReference type="STRING" id="1156394.T0R2W0"/>
<feature type="domain" description="Amine oxidase" evidence="12">
    <location>
        <begin position="11"/>
        <end position="459"/>
    </location>
</feature>
<dbReference type="UniPathway" id="UPA00251">
    <property type="reaction ID" value="UER00324"/>
</dbReference>
<sequence length="476" mass="51413">MKNVVVVGGGIAGLSAVHTLRKLLPSAVQIHLVEAANRLGGLVGTTRDDKYLFEVGPRGFRPSKNGAEIVSLVEQLSLQDECIESMGHNRFVFTNGRVEQVPGTPLEFLQWSLAPDIIKAVLNEVTTPKSNASDESIYDFVARRFSPRIAEALLDPMASGIFAGNIKHLSVRSCFGLLYEKEQMHGSVVRSMLFHSTPPALTMADGSLKTPFVQAKGKAMSLSFRNGMQTLIDALSTHIASMPNTRVQLNTSLQSIDTASPEKVRVALATKDGTSSEILADHVFSAIPARHLMPALAASAPTAARAMGEIPFASVAIVTLGYRANVLPHRGFGHLVPSCEKQNIIGVIYDSCSFPQQQDDEHLTRLSVFVGGENHKELMATLSLAEMEDVARTSVEAHLGITESPEYIASTWYQDAIPQYPVGFHALVGRIETDLSVNVPRLTLLGNSFYGVGLADAVHRSTVATTAFAKTHFALE</sequence>
<accession>T0R2W0</accession>
<dbReference type="eggNOG" id="KOG1276">
    <property type="taxonomic scope" value="Eukaryota"/>
</dbReference>
<dbReference type="GO" id="GO:0005743">
    <property type="term" value="C:mitochondrial inner membrane"/>
    <property type="evidence" value="ECO:0007669"/>
    <property type="project" value="UniProtKB-SubCell"/>
</dbReference>
<dbReference type="InterPro" id="IPR050464">
    <property type="entry name" value="Zeta_carotene_desat/Oxidored"/>
</dbReference>
<keyword evidence="14" id="KW-1185">Reference proteome</keyword>
<dbReference type="PANTHER" id="PTHR42923">
    <property type="entry name" value="PROTOPORPHYRINOGEN OXIDASE"/>
    <property type="match status" value="1"/>
</dbReference>
<dbReference type="OrthoDB" id="419752at2759"/>
<comment type="function">
    <text evidence="1 11">Catalyzes the 6-electron oxidation of protoporphyrinogen-IX to form protoporphyrin-IX.</text>
</comment>
<dbReference type="PANTHER" id="PTHR42923:SF3">
    <property type="entry name" value="PROTOPORPHYRINOGEN OXIDASE"/>
    <property type="match status" value="1"/>
</dbReference>
<dbReference type="Pfam" id="PF01593">
    <property type="entry name" value="Amino_oxidase"/>
    <property type="match status" value="1"/>
</dbReference>
<dbReference type="InterPro" id="IPR004572">
    <property type="entry name" value="Protoporphyrinogen_oxidase"/>
</dbReference>
<evidence type="ECO:0000256" key="9">
    <source>
        <dbReference type="ARBA" id="ARBA00023244"/>
    </source>
</evidence>
<keyword evidence="6 11" id="KW-0274">FAD</keyword>
<gene>
    <name evidence="13" type="ORF">SDRG_01743</name>
</gene>
<keyword evidence="8 11" id="KW-0350">Heme biosynthesis</keyword>
<proteinExistence type="inferred from homology"/>
<dbReference type="GO" id="GO:0004729">
    <property type="term" value="F:oxygen-dependent protoporphyrinogen oxidase activity"/>
    <property type="evidence" value="ECO:0007669"/>
    <property type="project" value="UniProtKB-UniRule"/>
</dbReference>
<dbReference type="EC" id="1.3.3.4" evidence="4 11"/>
<dbReference type="AlphaFoldDB" id="T0R2W0"/>
<comment type="cofactor">
    <cofactor evidence="11">
        <name>FAD</name>
        <dbReference type="ChEBI" id="CHEBI:57692"/>
    </cofactor>
    <text evidence="11">Binds 1 FAD per subunit.</text>
</comment>
<dbReference type="SUPFAM" id="SSF51905">
    <property type="entry name" value="FAD/NAD(P)-binding domain"/>
    <property type="match status" value="1"/>
</dbReference>
<dbReference type="RefSeq" id="XP_008605509.1">
    <property type="nucleotide sequence ID" value="XM_008607287.1"/>
</dbReference>
<comment type="pathway">
    <text evidence="2 11">Porphyrin-containing compound metabolism; protoporphyrin-IX biosynthesis; protoporphyrin-IX from protoporphyrinogen-IX: step 1/1.</text>
</comment>
<evidence type="ECO:0000256" key="2">
    <source>
        <dbReference type="ARBA" id="ARBA00005073"/>
    </source>
</evidence>
<keyword evidence="9 11" id="KW-0627">Porphyrin biosynthesis</keyword>
<evidence type="ECO:0000256" key="4">
    <source>
        <dbReference type="ARBA" id="ARBA00012867"/>
    </source>
</evidence>
<evidence type="ECO:0000256" key="7">
    <source>
        <dbReference type="ARBA" id="ARBA00023002"/>
    </source>
</evidence>
<dbReference type="OMA" id="WFDQWFG"/>
<dbReference type="SUPFAM" id="SSF54373">
    <property type="entry name" value="FAD-linked reductases, C-terminal domain"/>
    <property type="match status" value="1"/>
</dbReference>
<dbReference type="InterPro" id="IPR036188">
    <property type="entry name" value="FAD/NAD-bd_sf"/>
</dbReference>
<name>T0R2W0_SAPDV</name>
<dbReference type="VEuPathDB" id="FungiDB:SDRG_01743"/>